<reference evidence="3" key="1">
    <citation type="journal article" date="2019" name="Int. J. Syst. Evol. Microbiol.">
        <title>The Global Catalogue of Microorganisms (GCM) 10K type strain sequencing project: providing services to taxonomists for standard genome sequencing and annotation.</title>
        <authorList>
            <consortium name="The Broad Institute Genomics Platform"/>
            <consortium name="The Broad Institute Genome Sequencing Center for Infectious Disease"/>
            <person name="Wu L."/>
            <person name="Ma J."/>
        </authorList>
    </citation>
    <scope>NUCLEOTIDE SEQUENCE [LARGE SCALE GENOMIC DNA]</scope>
    <source>
        <strain evidence="3">CCM 8947</strain>
    </source>
</reference>
<dbReference type="RefSeq" id="WP_125698163.1">
    <property type="nucleotide sequence ID" value="NZ_JBHTOG010000008.1"/>
</dbReference>
<dbReference type="Proteomes" id="UP001597192">
    <property type="component" value="Unassembled WGS sequence"/>
</dbReference>
<accession>A0ABW4CNH4</accession>
<gene>
    <name evidence="2" type="ORF">ACFQ47_01955</name>
</gene>
<sequence>MGNGKATLIFTFFFGIPYLCAQLMIGIAYNALVLHADSIWRTAVGAIVGATIIYFAKIPLERPLRILGKYTTIQFIHLAVRFFMLQEAKLWKIILNYLLDLTVAFAAIDLVRVLFPTPEAHAFIIGTPFGWVLAVMVVSLCIGAYMDLDAMSLVPTMKKMRNL</sequence>
<comment type="caution">
    <text evidence="2">The sequence shown here is derived from an EMBL/GenBank/DDBJ whole genome shotgun (WGS) entry which is preliminary data.</text>
</comment>
<evidence type="ECO:0000256" key="1">
    <source>
        <dbReference type="SAM" id="Phobius"/>
    </source>
</evidence>
<evidence type="ECO:0000313" key="3">
    <source>
        <dbReference type="Proteomes" id="UP001597192"/>
    </source>
</evidence>
<keyword evidence="3" id="KW-1185">Reference proteome</keyword>
<keyword evidence="1" id="KW-1133">Transmembrane helix</keyword>
<feature type="transmembrane region" description="Helical" evidence="1">
    <location>
        <begin position="123"/>
        <end position="146"/>
    </location>
</feature>
<keyword evidence="1" id="KW-0812">Transmembrane</keyword>
<name>A0ABW4CNH4_9LACO</name>
<evidence type="ECO:0000313" key="2">
    <source>
        <dbReference type="EMBL" id="MFD1431451.1"/>
    </source>
</evidence>
<protein>
    <submittedName>
        <fullName evidence="2">Uncharacterized protein</fullName>
    </submittedName>
</protein>
<organism evidence="2 3">
    <name type="scientific">Lacticaseibacillus yichunensis</name>
    <dbReference type="NCBI Taxonomy" id="2486015"/>
    <lineage>
        <taxon>Bacteria</taxon>
        <taxon>Bacillati</taxon>
        <taxon>Bacillota</taxon>
        <taxon>Bacilli</taxon>
        <taxon>Lactobacillales</taxon>
        <taxon>Lactobacillaceae</taxon>
        <taxon>Lacticaseibacillus</taxon>
    </lineage>
</organism>
<feature type="transmembrane region" description="Helical" evidence="1">
    <location>
        <begin position="38"/>
        <end position="55"/>
    </location>
</feature>
<proteinExistence type="predicted"/>
<feature type="transmembrane region" description="Helical" evidence="1">
    <location>
        <begin position="90"/>
        <end position="111"/>
    </location>
</feature>
<keyword evidence="1" id="KW-0472">Membrane</keyword>
<feature type="transmembrane region" description="Helical" evidence="1">
    <location>
        <begin position="7"/>
        <end position="32"/>
    </location>
</feature>
<dbReference type="EMBL" id="JBHTOG010000008">
    <property type="protein sequence ID" value="MFD1431451.1"/>
    <property type="molecule type" value="Genomic_DNA"/>
</dbReference>